<reference evidence="3" key="2">
    <citation type="journal article" date="2021" name="PeerJ">
        <title>Extensive microbial diversity within the chicken gut microbiome revealed by metagenomics and culture.</title>
        <authorList>
            <person name="Gilroy R."/>
            <person name="Ravi A."/>
            <person name="Getino M."/>
            <person name="Pursley I."/>
            <person name="Horton D.L."/>
            <person name="Alikhan N.F."/>
            <person name="Baker D."/>
            <person name="Gharbi K."/>
            <person name="Hall N."/>
            <person name="Watson M."/>
            <person name="Adriaenssens E.M."/>
            <person name="Foster-Nyarko E."/>
            <person name="Jarju S."/>
            <person name="Secka A."/>
            <person name="Antonio M."/>
            <person name="Oren A."/>
            <person name="Chaudhuri R.R."/>
            <person name="La Ragione R."/>
            <person name="Hildebrand F."/>
            <person name="Pallen M.J."/>
        </authorList>
    </citation>
    <scope>NUCLEOTIDE SEQUENCE</scope>
    <source>
        <strain evidence="3">ChiBcolR7-354</strain>
    </source>
</reference>
<dbReference type="InterPro" id="IPR016181">
    <property type="entry name" value="Acyl_CoA_acyltransferase"/>
</dbReference>
<organism evidence="3 4">
    <name type="scientific">Candidatus Scatomorpha intestinavium</name>
    <dbReference type="NCBI Taxonomy" id="2840922"/>
    <lineage>
        <taxon>Bacteria</taxon>
        <taxon>Bacillati</taxon>
        <taxon>Bacillota</taxon>
        <taxon>Clostridia</taxon>
        <taxon>Eubacteriales</taxon>
        <taxon>Candidatus Scatomorpha</taxon>
    </lineage>
</organism>
<dbReference type="Pfam" id="PF00583">
    <property type="entry name" value="Acetyltransf_1"/>
    <property type="match status" value="1"/>
</dbReference>
<evidence type="ECO:0000256" key="1">
    <source>
        <dbReference type="ARBA" id="ARBA00022679"/>
    </source>
</evidence>
<dbReference type="Gene3D" id="3.40.630.30">
    <property type="match status" value="1"/>
</dbReference>
<evidence type="ECO:0000313" key="3">
    <source>
        <dbReference type="EMBL" id="HIQ78812.1"/>
    </source>
</evidence>
<dbReference type="CDD" id="cd04301">
    <property type="entry name" value="NAT_SF"/>
    <property type="match status" value="1"/>
</dbReference>
<proteinExistence type="predicted"/>
<reference evidence="3" key="1">
    <citation type="submission" date="2020-10" db="EMBL/GenBank/DDBJ databases">
        <authorList>
            <person name="Gilroy R."/>
        </authorList>
    </citation>
    <scope>NUCLEOTIDE SEQUENCE</scope>
    <source>
        <strain evidence="3">ChiBcolR7-354</strain>
    </source>
</reference>
<feature type="domain" description="N-acetyltransferase" evidence="2">
    <location>
        <begin position="3"/>
        <end position="164"/>
    </location>
</feature>
<comment type="caution">
    <text evidence="3">The sequence shown here is derived from an EMBL/GenBank/DDBJ whole genome shotgun (WGS) entry which is preliminary data.</text>
</comment>
<dbReference type="GO" id="GO:0008080">
    <property type="term" value="F:N-acetyltransferase activity"/>
    <property type="evidence" value="ECO:0007669"/>
    <property type="project" value="InterPro"/>
</dbReference>
<accession>A0A9D0ZET4</accession>
<gene>
    <name evidence="3" type="ORF">IAB77_06095</name>
</gene>
<sequence>MEYVIRPYRKGEEAYVAEAHRRIYTDEHHWGKAFTDYAGAIALDFAKKEHGPGEELWVAEDTETGRLLGCIMLCDAGDNVGQLRLFLVEPDCRRFGIGSALTRALFDRARQAGYRRLILWTAGPLEDAVRIYGRMGFVTTETSENTEWSLSGEPVTEVKMELEL</sequence>
<name>A0A9D0ZET4_9FIRM</name>
<dbReference type="InterPro" id="IPR000182">
    <property type="entry name" value="GNAT_dom"/>
</dbReference>
<dbReference type="PANTHER" id="PTHR13947:SF37">
    <property type="entry name" value="LD18367P"/>
    <property type="match status" value="1"/>
</dbReference>
<dbReference type="PANTHER" id="PTHR13947">
    <property type="entry name" value="GNAT FAMILY N-ACETYLTRANSFERASE"/>
    <property type="match status" value="1"/>
</dbReference>
<keyword evidence="1" id="KW-0808">Transferase</keyword>
<protein>
    <submittedName>
        <fullName evidence="3">GNAT family N-acetyltransferase</fullName>
    </submittedName>
</protein>
<dbReference type="PROSITE" id="PS51186">
    <property type="entry name" value="GNAT"/>
    <property type="match status" value="1"/>
</dbReference>
<evidence type="ECO:0000313" key="4">
    <source>
        <dbReference type="Proteomes" id="UP000824262"/>
    </source>
</evidence>
<evidence type="ECO:0000259" key="2">
    <source>
        <dbReference type="PROSITE" id="PS51186"/>
    </source>
</evidence>
<dbReference type="SUPFAM" id="SSF55729">
    <property type="entry name" value="Acyl-CoA N-acyltransferases (Nat)"/>
    <property type="match status" value="1"/>
</dbReference>
<dbReference type="EMBL" id="DVGA01000060">
    <property type="protein sequence ID" value="HIQ78812.1"/>
    <property type="molecule type" value="Genomic_DNA"/>
</dbReference>
<dbReference type="Proteomes" id="UP000824262">
    <property type="component" value="Unassembled WGS sequence"/>
</dbReference>
<dbReference type="AlphaFoldDB" id="A0A9D0ZET4"/>
<dbReference type="InterPro" id="IPR050769">
    <property type="entry name" value="NAT_camello-type"/>
</dbReference>